<evidence type="ECO:0008006" key="3">
    <source>
        <dbReference type="Google" id="ProtNLM"/>
    </source>
</evidence>
<sequence length="230" mass="27360">MTEREIRKYIDRLNNGKAGESIFTRQISKTVDVAKVWSKQPKMTDKVTGNFGSYRFFFIRNETNEYVGAVLDMYDDLHWYIVPKKRKQGYLTTALKESILPYLFYDERETQRITIEKGAIGETNYINSKSVAIKLGFKATNEAESEFELRQTDFNWDDENFEEINSEIDSERFEQLRKRAFYAYKTLYKISDELLMTVNDDKELKEVADEVKKYTWKIEDLEWENKKTKG</sequence>
<dbReference type="EMBL" id="RAPN01000004">
    <property type="protein sequence ID" value="RKD86391.1"/>
    <property type="molecule type" value="Genomic_DNA"/>
</dbReference>
<organism evidence="1 2">
    <name type="scientific">Mangrovibacterium diazotrophicum</name>
    <dbReference type="NCBI Taxonomy" id="1261403"/>
    <lineage>
        <taxon>Bacteria</taxon>
        <taxon>Pseudomonadati</taxon>
        <taxon>Bacteroidota</taxon>
        <taxon>Bacteroidia</taxon>
        <taxon>Marinilabiliales</taxon>
        <taxon>Prolixibacteraceae</taxon>
        <taxon>Mangrovibacterium</taxon>
    </lineage>
</organism>
<name>A0A419VWA7_9BACT</name>
<protein>
    <recommendedName>
        <fullName evidence="3">Acetyltransferase (GNAT) family protein</fullName>
    </recommendedName>
</protein>
<dbReference type="RefSeq" id="WP_120275089.1">
    <property type="nucleotide sequence ID" value="NZ_RAPN01000004.1"/>
</dbReference>
<evidence type="ECO:0000313" key="2">
    <source>
        <dbReference type="Proteomes" id="UP000283387"/>
    </source>
</evidence>
<evidence type="ECO:0000313" key="1">
    <source>
        <dbReference type="EMBL" id="RKD86391.1"/>
    </source>
</evidence>
<proteinExistence type="predicted"/>
<comment type="caution">
    <text evidence="1">The sequence shown here is derived from an EMBL/GenBank/DDBJ whole genome shotgun (WGS) entry which is preliminary data.</text>
</comment>
<reference evidence="1 2" key="1">
    <citation type="submission" date="2018-09" db="EMBL/GenBank/DDBJ databases">
        <title>Genomic Encyclopedia of Archaeal and Bacterial Type Strains, Phase II (KMG-II): from individual species to whole genera.</title>
        <authorList>
            <person name="Goeker M."/>
        </authorList>
    </citation>
    <scope>NUCLEOTIDE SEQUENCE [LARGE SCALE GENOMIC DNA]</scope>
    <source>
        <strain evidence="1 2">DSM 27148</strain>
    </source>
</reference>
<dbReference type="Gene3D" id="3.40.630.30">
    <property type="match status" value="1"/>
</dbReference>
<accession>A0A419VWA7</accession>
<keyword evidence="2" id="KW-1185">Reference proteome</keyword>
<dbReference type="Proteomes" id="UP000283387">
    <property type="component" value="Unassembled WGS sequence"/>
</dbReference>
<dbReference type="AlphaFoldDB" id="A0A419VWA7"/>
<gene>
    <name evidence="1" type="ORF">BC643_4082</name>
</gene>
<dbReference type="OrthoDB" id="797909at2"/>